<dbReference type="PANTHER" id="PTHR31284">
    <property type="entry name" value="ACID PHOSPHATASE-LIKE PROTEIN"/>
    <property type="match status" value="1"/>
</dbReference>
<keyword evidence="2" id="KW-1133">Transmembrane helix</keyword>
<sequence length="310" mass="35468">MGTIGKLSVNSARERSIGRRWSFPPVVFAVLSLVVMVSASEVDLQLRVNDKKSDVEKECAVFLLKLRLGDSETEVPHQCQDMVRTYLEEEGLKLSIKKECASFITNGELNNIQGWMPPPECETYIANYMEKGQYEADVCVAFSAARSYLHSLTPVEGIDAVVFDIDETVLSSLPYYRIHHYGVDKFQKTLFNAYVSESKQTVIKPALSLYEELLQNKWSIFFLTGRDEEARAYTSKNLETAGYKNYTELILRQPDEEHLSAAVYKSNRRVALEEKGYRIRASIGDQWSDLEGLSTWGRKFKVPNPMYYIY</sequence>
<evidence type="ECO:0000313" key="3">
    <source>
        <dbReference type="EMBL" id="KAL3688312.1"/>
    </source>
</evidence>
<dbReference type="InterPro" id="IPR023214">
    <property type="entry name" value="HAD_sf"/>
</dbReference>
<dbReference type="SUPFAM" id="SSF56784">
    <property type="entry name" value="HAD-like"/>
    <property type="match status" value="1"/>
</dbReference>
<gene>
    <name evidence="3" type="ORF">R1sor_014621</name>
</gene>
<keyword evidence="2" id="KW-0472">Membrane</keyword>
<comment type="caution">
    <text evidence="3">The sequence shown here is derived from an EMBL/GenBank/DDBJ whole genome shotgun (WGS) entry which is preliminary data.</text>
</comment>
<dbReference type="InterPro" id="IPR036412">
    <property type="entry name" value="HAD-like_sf"/>
</dbReference>
<dbReference type="Gene3D" id="3.40.50.1000">
    <property type="entry name" value="HAD superfamily/HAD-like"/>
    <property type="match status" value="1"/>
</dbReference>
<keyword evidence="1" id="KW-0732">Signal</keyword>
<dbReference type="EMBL" id="JBJQOH010000004">
    <property type="protein sequence ID" value="KAL3688312.1"/>
    <property type="molecule type" value="Genomic_DNA"/>
</dbReference>
<accession>A0ABD3HCI1</accession>
<keyword evidence="4" id="KW-1185">Reference proteome</keyword>
<dbReference type="PANTHER" id="PTHR31284:SF10">
    <property type="entry name" value="ACID PHOSPHATASE-LIKE PROTEIN"/>
    <property type="match status" value="1"/>
</dbReference>
<evidence type="ECO:0000256" key="2">
    <source>
        <dbReference type="SAM" id="Phobius"/>
    </source>
</evidence>
<proteinExistence type="predicted"/>
<evidence type="ECO:0008006" key="5">
    <source>
        <dbReference type="Google" id="ProtNLM"/>
    </source>
</evidence>
<dbReference type="Pfam" id="PF03767">
    <property type="entry name" value="Acid_phosphat_B"/>
    <property type="match status" value="1"/>
</dbReference>
<protein>
    <recommendedName>
        <fullName evidence="5">Acid phosphatase</fullName>
    </recommendedName>
</protein>
<organism evidence="3 4">
    <name type="scientific">Riccia sorocarpa</name>
    <dbReference type="NCBI Taxonomy" id="122646"/>
    <lineage>
        <taxon>Eukaryota</taxon>
        <taxon>Viridiplantae</taxon>
        <taxon>Streptophyta</taxon>
        <taxon>Embryophyta</taxon>
        <taxon>Marchantiophyta</taxon>
        <taxon>Marchantiopsida</taxon>
        <taxon>Marchantiidae</taxon>
        <taxon>Marchantiales</taxon>
        <taxon>Ricciaceae</taxon>
        <taxon>Riccia</taxon>
    </lineage>
</organism>
<feature type="transmembrane region" description="Helical" evidence="2">
    <location>
        <begin position="21"/>
        <end position="39"/>
    </location>
</feature>
<dbReference type="Proteomes" id="UP001633002">
    <property type="component" value="Unassembled WGS sequence"/>
</dbReference>
<keyword evidence="2" id="KW-0812">Transmembrane</keyword>
<evidence type="ECO:0000313" key="4">
    <source>
        <dbReference type="Proteomes" id="UP001633002"/>
    </source>
</evidence>
<dbReference type="InterPro" id="IPR005519">
    <property type="entry name" value="Acid_phosphat_B-like"/>
</dbReference>
<reference evidence="3 4" key="1">
    <citation type="submission" date="2024-09" db="EMBL/GenBank/DDBJ databases">
        <title>Chromosome-scale assembly of Riccia sorocarpa.</title>
        <authorList>
            <person name="Paukszto L."/>
        </authorList>
    </citation>
    <scope>NUCLEOTIDE SEQUENCE [LARGE SCALE GENOMIC DNA]</scope>
    <source>
        <strain evidence="3">LP-2024</strain>
        <tissue evidence="3">Aerial parts of the thallus</tissue>
    </source>
</reference>
<dbReference type="AlphaFoldDB" id="A0ABD3HCI1"/>
<evidence type="ECO:0000256" key="1">
    <source>
        <dbReference type="ARBA" id="ARBA00022729"/>
    </source>
</evidence>
<name>A0ABD3HCI1_9MARC</name>